<keyword evidence="2" id="KW-1133">Transmembrane helix</keyword>
<organism evidence="3 4">
    <name type="scientific">Arcanobacterium pinnipediorum</name>
    <dbReference type="NCBI Taxonomy" id="1503041"/>
    <lineage>
        <taxon>Bacteria</taxon>
        <taxon>Bacillati</taxon>
        <taxon>Actinomycetota</taxon>
        <taxon>Actinomycetes</taxon>
        <taxon>Actinomycetales</taxon>
        <taxon>Actinomycetaceae</taxon>
        <taxon>Arcanobacterium</taxon>
    </lineage>
</organism>
<keyword evidence="2" id="KW-0472">Membrane</keyword>
<feature type="compositionally biased region" description="Acidic residues" evidence="1">
    <location>
        <begin position="370"/>
        <end position="441"/>
    </location>
</feature>
<protein>
    <recommendedName>
        <fullName evidence="5">Protein kinase domain-containing protein</fullName>
    </recommendedName>
</protein>
<feature type="compositionally biased region" description="Acidic residues" evidence="1">
    <location>
        <begin position="521"/>
        <end position="531"/>
    </location>
</feature>
<feature type="region of interest" description="Disordered" evidence="1">
    <location>
        <begin position="517"/>
        <end position="536"/>
    </location>
</feature>
<feature type="transmembrane region" description="Helical" evidence="2">
    <location>
        <begin position="613"/>
        <end position="635"/>
    </location>
</feature>
<evidence type="ECO:0000313" key="3">
    <source>
        <dbReference type="EMBL" id="USR79409.1"/>
    </source>
</evidence>
<dbReference type="EMBL" id="CP099547">
    <property type="protein sequence ID" value="USR79409.1"/>
    <property type="molecule type" value="Genomic_DNA"/>
</dbReference>
<name>A0ABY5AJI5_9ACTO</name>
<feature type="region of interest" description="Disordered" evidence="1">
    <location>
        <begin position="328"/>
        <end position="489"/>
    </location>
</feature>
<evidence type="ECO:0008006" key="5">
    <source>
        <dbReference type="Google" id="ProtNLM"/>
    </source>
</evidence>
<feature type="compositionally biased region" description="Basic and acidic residues" evidence="1">
    <location>
        <begin position="355"/>
        <end position="369"/>
    </location>
</feature>
<reference evidence="3" key="1">
    <citation type="submission" date="2022-06" db="EMBL/GenBank/DDBJ databases">
        <title>Complete Genome Sequence of Arcanobacterium pinnipediorum strain DSM 28752 isolated from a harbour seal.</title>
        <authorList>
            <person name="Borowiak M."/>
            <person name="Kreitlow A."/>
            <person name="Alssahen M."/>
            <person name="Malorny B."/>
            <person name="Laemmler C."/>
            <person name="Prenger-Berninghoff E."/>
            <person name="Siebert U."/>
            <person name="Ploetz M."/>
            <person name="Abdulmawjood A."/>
        </authorList>
    </citation>
    <scope>NUCLEOTIDE SEQUENCE</scope>
    <source>
        <strain evidence="3">DSM 28752</strain>
    </source>
</reference>
<dbReference type="RefSeq" id="WP_252673279.1">
    <property type="nucleotide sequence ID" value="NZ_CP099547.1"/>
</dbReference>
<dbReference type="InterPro" id="IPR011009">
    <property type="entry name" value="Kinase-like_dom_sf"/>
</dbReference>
<sequence length="810" mass="85724">MSKSYAFSGKRIADRFELMFPIATQADRAYSSVWAARDTARSVEIRAIVIDPEFPGANAVLDAARRTSYLQNTEDIAAAMVTTIAVIGQGGDYAIFTEIPPGRRLSDFLNDKPLPPQLAHAIIGEVTSAINSVRHQGIRHLVLDTDDIYITDAGNVIIDGYGVNAALHSIPHDLDTAELDRREAEGIIAVLASLLVGRHVSRETFIEQRNEIIQEAANMPDLSAEIKELLTATTTDHGPSSPNNLLLELVPWADVDTDSLSTFAPTIPEVTGEHIDTAESSIDFARASAGLAGASAGLAGTSAGLASDSESLADSAIDFSSTVFPKVFDDDAAGGEDASNEDSADSGEIDSESLTDEKDVDPDSVHDESGVAEDIGEAEAEPGSEAEAEPGSEAEAEPGSEAEAEPGSDAEVEVGSDAEVENPSDISSESDDSAVEPDEMTSGESAEASYEPTEADDETDSPDVEPTEVTGEVAEVVSNNPAQTPEEAEEKVETLLGITAESTVPDVNQWPAVADSTVADTEADNENETAGDSDLVGDNTQILASIHPQLESDLEADHVTTNVHVLNAEDISATGHLAGENLAVSNLDSHQPRSPRQASSSKKVPTPSSGRSFNASTLVIIILVLIVVFAAVLGLRQLFKPLRDVEITTPDSHETTSQQAQNPAVPPKVVAANLVDPDSPRFFSDPEVPNYPENVGHIIDGNPETIWQSWYFNDPGMGDISGIGIHVVLEQEAQLSTLILDVAGSGGNVQVKTGGDPNGGELLYEGPVDEKTTITFEQKPLTSDLLLWFTELPVDHTGANRIYLSDISVE</sequence>
<gene>
    <name evidence="3" type="ORF">NG665_08585</name>
</gene>
<feature type="compositionally biased region" description="Acidic residues" evidence="1">
    <location>
        <begin position="453"/>
        <end position="466"/>
    </location>
</feature>
<evidence type="ECO:0000256" key="1">
    <source>
        <dbReference type="SAM" id="MobiDB-lite"/>
    </source>
</evidence>
<accession>A0ABY5AJI5</accession>
<evidence type="ECO:0000256" key="2">
    <source>
        <dbReference type="SAM" id="Phobius"/>
    </source>
</evidence>
<dbReference type="SUPFAM" id="SSF56112">
    <property type="entry name" value="Protein kinase-like (PK-like)"/>
    <property type="match status" value="1"/>
</dbReference>
<proteinExistence type="predicted"/>
<dbReference type="Proteomes" id="UP001056109">
    <property type="component" value="Chromosome"/>
</dbReference>
<feature type="region of interest" description="Disordered" evidence="1">
    <location>
        <begin position="587"/>
        <end position="610"/>
    </location>
</feature>
<feature type="compositionally biased region" description="Acidic residues" evidence="1">
    <location>
        <begin position="330"/>
        <end position="354"/>
    </location>
</feature>
<dbReference type="Gene3D" id="1.10.510.10">
    <property type="entry name" value="Transferase(Phosphotransferase) domain 1"/>
    <property type="match status" value="1"/>
</dbReference>
<keyword evidence="4" id="KW-1185">Reference proteome</keyword>
<keyword evidence="2" id="KW-0812">Transmembrane</keyword>
<evidence type="ECO:0000313" key="4">
    <source>
        <dbReference type="Proteomes" id="UP001056109"/>
    </source>
</evidence>